<organism evidence="7 8">
    <name type="scientific">Dissulfurispira thermophila</name>
    <dbReference type="NCBI Taxonomy" id="2715679"/>
    <lineage>
        <taxon>Bacteria</taxon>
        <taxon>Pseudomonadati</taxon>
        <taxon>Nitrospirota</taxon>
        <taxon>Thermodesulfovibrionia</taxon>
        <taxon>Thermodesulfovibrionales</taxon>
        <taxon>Dissulfurispiraceae</taxon>
        <taxon>Dissulfurispira</taxon>
    </lineage>
</organism>
<comment type="similarity">
    <text evidence="1 4">Belongs to the UDP-glucose/GDP-mannose dehydrogenase family.</text>
</comment>
<feature type="domain" description="UDP-glucose/GDP-mannose dehydrogenase C-terminal" evidence="6">
    <location>
        <begin position="321"/>
        <end position="423"/>
    </location>
</feature>
<dbReference type="InterPro" id="IPR036291">
    <property type="entry name" value="NAD(P)-bd_dom_sf"/>
</dbReference>
<accession>A0A7G1H5T6</accession>
<keyword evidence="2" id="KW-0560">Oxidoreductase</keyword>
<dbReference type="InterPro" id="IPR017476">
    <property type="entry name" value="UDP-Glc/GDP-Man"/>
</dbReference>
<dbReference type="GO" id="GO:0016628">
    <property type="term" value="F:oxidoreductase activity, acting on the CH-CH group of donors, NAD or NADP as acceptor"/>
    <property type="evidence" value="ECO:0007669"/>
    <property type="project" value="InterPro"/>
</dbReference>
<dbReference type="InterPro" id="IPR028359">
    <property type="entry name" value="UDP_ManNAc/GlcNAc_DH"/>
</dbReference>
<dbReference type="InterPro" id="IPR001732">
    <property type="entry name" value="UDP-Glc/GDP-Man_DH_N"/>
</dbReference>
<dbReference type="NCBIfam" id="TIGR03026">
    <property type="entry name" value="NDP-sugDHase"/>
    <property type="match status" value="1"/>
</dbReference>
<dbReference type="PANTHER" id="PTHR43491">
    <property type="entry name" value="UDP-N-ACETYL-D-MANNOSAMINE DEHYDROGENASE"/>
    <property type="match status" value="1"/>
</dbReference>
<dbReference type="SUPFAM" id="SSF48179">
    <property type="entry name" value="6-phosphogluconate dehydrogenase C-terminal domain-like"/>
    <property type="match status" value="1"/>
</dbReference>
<keyword evidence="5" id="KW-0812">Transmembrane</keyword>
<evidence type="ECO:0000313" key="8">
    <source>
        <dbReference type="Proteomes" id="UP000516360"/>
    </source>
</evidence>
<dbReference type="Pfam" id="PF03721">
    <property type="entry name" value="UDPG_MGDP_dh_N"/>
    <property type="match status" value="1"/>
</dbReference>
<dbReference type="Proteomes" id="UP000516360">
    <property type="component" value="Chromosome"/>
</dbReference>
<dbReference type="KEGG" id="dtp:JZK55_22080"/>
<evidence type="ECO:0000313" key="7">
    <source>
        <dbReference type="EMBL" id="BCB97286.1"/>
    </source>
</evidence>
<evidence type="ECO:0000256" key="2">
    <source>
        <dbReference type="ARBA" id="ARBA00023002"/>
    </source>
</evidence>
<dbReference type="GO" id="GO:0016616">
    <property type="term" value="F:oxidoreductase activity, acting on the CH-OH group of donors, NAD or NADP as acceptor"/>
    <property type="evidence" value="ECO:0007669"/>
    <property type="project" value="InterPro"/>
</dbReference>
<dbReference type="AlphaFoldDB" id="A0A7G1H5T6"/>
<keyword evidence="5" id="KW-1133">Transmembrane helix</keyword>
<dbReference type="PANTHER" id="PTHR43491:SF2">
    <property type="entry name" value="UDP-N-ACETYL-D-MANNOSAMINE DEHYDROGENASE"/>
    <property type="match status" value="1"/>
</dbReference>
<reference evidence="7 8" key="1">
    <citation type="submission" date="2020-03" db="EMBL/GenBank/DDBJ databases">
        <title>Complete genome sequences of two sulfur-disproportionating bacterial strains T55J and Mzg5.</title>
        <authorList>
            <person name="Umezawa K."/>
            <person name="Kojima H."/>
            <person name="Kato Y."/>
            <person name="Fukui M."/>
        </authorList>
    </citation>
    <scope>NUCLEOTIDE SEQUENCE [LARGE SCALE GENOMIC DNA]</scope>
    <source>
        <strain evidence="7 8">T55J</strain>
    </source>
</reference>
<dbReference type="InterPro" id="IPR014026">
    <property type="entry name" value="UDP-Glc/GDP-Man_DH_dimer"/>
</dbReference>
<dbReference type="PIRSF" id="PIRSF000124">
    <property type="entry name" value="UDPglc_GDPman_dh"/>
    <property type="match status" value="1"/>
</dbReference>
<evidence type="ECO:0000256" key="1">
    <source>
        <dbReference type="ARBA" id="ARBA00006601"/>
    </source>
</evidence>
<keyword evidence="3" id="KW-0520">NAD</keyword>
<dbReference type="Gene3D" id="3.40.50.720">
    <property type="entry name" value="NAD(P)-binding Rossmann-like Domain"/>
    <property type="match status" value="2"/>
</dbReference>
<evidence type="ECO:0000256" key="4">
    <source>
        <dbReference type="PIRNR" id="PIRNR000124"/>
    </source>
</evidence>
<evidence type="ECO:0000256" key="5">
    <source>
        <dbReference type="SAM" id="Phobius"/>
    </source>
</evidence>
<dbReference type="InterPro" id="IPR014027">
    <property type="entry name" value="UDP-Glc/GDP-Man_DH_C"/>
</dbReference>
<dbReference type="SMART" id="SM00984">
    <property type="entry name" value="UDPG_MGDP_dh_C"/>
    <property type="match status" value="1"/>
</dbReference>
<dbReference type="InterPro" id="IPR008927">
    <property type="entry name" value="6-PGluconate_DH-like_C_sf"/>
</dbReference>
<dbReference type="Pfam" id="PF00984">
    <property type="entry name" value="UDPG_MGDP_dh"/>
    <property type="match status" value="1"/>
</dbReference>
<evidence type="ECO:0000259" key="6">
    <source>
        <dbReference type="SMART" id="SM00984"/>
    </source>
</evidence>
<gene>
    <name evidence="7" type="ORF">JZK55_22080</name>
</gene>
<keyword evidence="5" id="KW-0472">Membrane</keyword>
<dbReference type="EMBL" id="AP022873">
    <property type="protein sequence ID" value="BCB97286.1"/>
    <property type="molecule type" value="Genomic_DNA"/>
</dbReference>
<feature type="transmembrane region" description="Helical" evidence="5">
    <location>
        <begin position="12"/>
        <end position="32"/>
    </location>
</feature>
<dbReference type="InterPro" id="IPR036220">
    <property type="entry name" value="UDP-Glc/GDP-Man_DH_C_sf"/>
</dbReference>
<evidence type="ECO:0000256" key="3">
    <source>
        <dbReference type="ARBA" id="ARBA00023027"/>
    </source>
</evidence>
<name>A0A7G1H5T6_9BACT</name>
<dbReference type="GO" id="GO:0051287">
    <property type="term" value="F:NAD binding"/>
    <property type="evidence" value="ECO:0007669"/>
    <property type="project" value="InterPro"/>
</dbReference>
<keyword evidence="8" id="KW-1185">Reference proteome</keyword>
<dbReference type="Pfam" id="PF03720">
    <property type="entry name" value="UDPG_MGDP_dh_C"/>
    <property type="match status" value="1"/>
</dbReference>
<dbReference type="PIRSF" id="PIRSF500136">
    <property type="entry name" value="UDP_ManNAc_DH"/>
    <property type="match status" value="1"/>
</dbReference>
<sequence length="436" mass="48636">MIQDFISGKKTIAVVGLGYVGLPLCIGFGKVFRGVIGFDISKSRINELKSGIDQTFEVSSEDIKKASVEFTDDPQTLKKAAVIVIAVPTPINSHKIPDLKPIESASQIVGSNMSKGTIVVYESTVYPGVTEEICSCILERHSGMKAGLDFKLGYSPERINPGDKIHTLENIVKIVAGQDDETTELLSEIYGAVVKAGIYKAKNIKTAEAAKVIENIQRDINIALINELSIIFHKLGLDTREVLDAARTKWNFLPFEPGLVGGHCIGVDPYYLTFKSQEVGYHPEVILAGRRINDYMGKYIAEQTIKNLIKSQIAVKGSKILLMGFTFKENIRDIRNTRVIDIYNELKDYGVNPFVYDPEADSKEVQSEYGIDIIKSPDDFSPYDGIILTVKHDAFKRFSVQYLQSLCRDSSPVFVDVKGFFDRDAFKSSGFRYWRL</sequence>
<dbReference type="SUPFAM" id="SSF52413">
    <property type="entry name" value="UDP-glucose/GDP-mannose dehydrogenase C-terminal domain"/>
    <property type="match status" value="1"/>
</dbReference>
<proteinExistence type="inferred from homology"/>
<dbReference type="GO" id="GO:0000271">
    <property type="term" value="P:polysaccharide biosynthetic process"/>
    <property type="evidence" value="ECO:0007669"/>
    <property type="project" value="InterPro"/>
</dbReference>
<dbReference type="SUPFAM" id="SSF51735">
    <property type="entry name" value="NAD(P)-binding Rossmann-fold domains"/>
    <property type="match status" value="1"/>
</dbReference>
<protein>
    <submittedName>
        <fullName evidence="7">UDP-N-acetyl-D-galactosamine dehydrogenase</fullName>
    </submittedName>
</protein>